<reference evidence="1 2" key="1">
    <citation type="submission" date="2020-04" db="EMBL/GenBank/DDBJ databases">
        <title>Advantages and limits of metagenomic assembly and binning of a giant virus.</title>
        <authorList>
            <person name="Schulz F."/>
            <person name="Andreani J."/>
            <person name="Francis R."/>
            <person name="Boudjemaa H."/>
            <person name="Bou Khalil J.Y."/>
            <person name="Lee J."/>
            <person name="La Scola B."/>
            <person name="Woyke T."/>
        </authorList>
    </citation>
    <scope>NUCLEOTIDE SEQUENCE [LARGE SCALE GENOMIC DNA]</scope>
    <source>
        <strain evidence="1 2">FV1/VV64</strain>
    </source>
</reference>
<protein>
    <submittedName>
        <fullName evidence="1">Uncharacterized protein</fullName>
    </submittedName>
</protein>
<dbReference type="EMBL" id="MT418680">
    <property type="protein sequence ID" value="QKF94078.1"/>
    <property type="molecule type" value="Genomic_DNA"/>
</dbReference>
<evidence type="ECO:0000313" key="2">
    <source>
        <dbReference type="Proteomes" id="UP001162001"/>
    </source>
</evidence>
<keyword evidence="2" id="KW-1185">Reference proteome</keyword>
<organism evidence="1 2">
    <name type="scientific">Fadolivirus FV1/VV64</name>
    <dbReference type="NCBI Taxonomy" id="3070911"/>
    <lineage>
        <taxon>Viruses</taxon>
        <taxon>Varidnaviria</taxon>
        <taxon>Bamfordvirae</taxon>
        <taxon>Nucleocytoviricota</taxon>
        <taxon>Megaviricetes</taxon>
        <taxon>Imitervirales</taxon>
        <taxon>Mimiviridae</taxon>
        <taxon>Klosneuvirinae</taxon>
        <taxon>Fadolivirus</taxon>
        <taxon>Fadolivirus algeromassiliense</taxon>
    </lineage>
</organism>
<dbReference type="Proteomes" id="UP001162001">
    <property type="component" value="Segment"/>
</dbReference>
<sequence length="164" mass="18180">MATLGVGLLNAVVVGSSATTVISSVGTNLIIGTITTTTSSIAGMIKYLASSNQPGISEIINMLSEIDLEFTINIIQQVVKEQNDKPLNESVKHALLGVSEILEKINKELDSIKGAIEYHNTKYFNGWRSFSWNGNMLILKNHNEILKHRYNLLFELLKIYNKTN</sequence>
<accession>A0A7D3R1U8</accession>
<evidence type="ECO:0000313" key="1">
    <source>
        <dbReference type="EMBL" id="QKF94078.1"/>
    </source>
</evidence>
<proteinExistence type="predicted"/>
<name>A0A7D3R1U8_9VIRU</name>
<gene>
    <name evidence="1" type="ORF">Fadolivirus_1_620</name>
</gene>